<evidence type="ECO:0000313" key="2">
    <source>
        <dbReference type="EMBL" id="VDN09423.1"/>
    </source>
</evidence>
<protein>
    <recommendedName>
        <fullName evidence="4">Receptor ligand binding region domain-containing protein</fullName>
    </recommendedName>
</protein>
<feature type="signal peptide" evidence="1">
    <location>
        <begin position="1"/>
        <end position="19"/>
    </location>
</feature>
<dbReference type="OrthoDB" id="6236169at2759"/>
<keyword evidence="1" id="KW-0732">Signal</keyword>
<dbReference type="Proteomes" id="UP000281553">
    <property type="component" value="Unassembled WGS sequence"/>
</dbReference>
<dbReference type="AlphaFoldDB" id="A0A3P7LFL8"/>
<evidence type="ECO:0000256" key="1">
    <source>
        <dbReference type="SAM" id="SignalP"/>
    </source>
</evidence>
<feature type="chain" id="PRO_5018141367" description="Receptor ligand binding region domain-containing protein" evidence="1">
    <location>
        <begin position="20"/>
        <end position="271"/>
    </location>
</feature>
<evidence type="ECO:0000313" key="3">
    <source>
        <dbReference type="Proteomes" id="UP000281553"/>
    </source>
</evidence>
<accession>A0A3P7LFL8</accession>
<dbReference type="EMBL" id="UYRU01047033">
    <property type="protein sequence ID" value="VDN09423.1"/>
    <property type="molecule type" value="Genomic_DNA"/>
</dbReference>
<proteinExistence type="predicted"/>
<name>A0A3P7LFL8_DIBLA</name>
<evidence type="ECO:0008006" key="4">
    <source>
        <dbReference type="Google" id="ProtNLM"/>
    </source>
</evidence>
<sequence length="271" mass="30460">MGIERRILLTFILVVAAGAVEDTTLPSIPLKIIIILAPTRCIPETLLFNYSASIYQPLEYLHTQVPNWNIDITVYVQNLRIPGCFLQEDNRAFILVKTLNEIVEELENSTGFCVILGPTLGGECPFVSSWIATSGFSDISYHSLYQLNYACRPETQHSLFTDVVKKGTARLKSSNPLEVCALSLPLRIQTLVRTLGTFLRYNGWSRLSIFYEVSSKETSYMALGQNLRRLLLNATSSGLSHIEVLQHGSLYEDPRTKTYELPILVDQIQGK</sequence>
<organism evidence="2 3">
    <name type="scientific">Dibothriocephalus latus</name>
    <name type="common">Fish tapeworm</name>
    <name type="synonym">Diphyllobothrium latum</name>
    <dbReference type="NCBI Taxonomy" id="60516"/>
    <lineage>
        <taxon>Eukaryota</taxon>
        <taxon>Metazoa</taxon>
        <taxon>Spiralia</taxon>
        <taxon>Lophotrochozoa</taxon>
        <taxon>Platyhelminthes</taxon>
        <taxon>Cestoda</taxon>
        <taxon>Eucestoda</taxon>
        <taxon>Diphyllobothriidea</taxon>
        <taxon>Diphyllobothriidae</taxon>
        <taxon>Dibothriocephalus</taxon>
    </lineage>
</organism>
<keyword evidence="3" id="KW-1185">Reference proteome</keyword>
<reference evidence="2 3" key="1">
    <citation type="submission" date="2018-11" db="EMBL/GenBank/DDBJ databases">
        <authorList>
            <consortium name="Pathogen Informatics"/>
        </authorList>
    </citation>
    <scope>NUCLEOTIDE SEQUENCE [LARGE SCALE GENOMIC DNA]</scope>
</reference>
<gene>
    <name evidence="2" type="ORF">DILT_LOCUS5254</name>
</gene>